<organism evidence="13 14">
    <name type="scientific">Podila minutissima</name>
    <dbReference type="NCBI Taxonomy" id="64525"/>
    <lineage>
        <taxon>Eukaryota</taxon>
        <taxon>Fungi</taxon>
        <taxon>Fungi incertae sedis</taxon>
        <taxon>Mucoromycota</taxon>
        <taxon>Mortierellomycotina</taxon>
        <taxon>Mortierellomycetes</taxon>
        <taxon>Mortierellales</taxon>
        <taxon>Mortierellaceae</taxon>
        <taxon>Podila</taxon>
    </lineage>
</organism>
<accession>A0A9P5SPC8</accession>
<keyword evidence="6" id="KW-0498">Mitosis</keyword>
<evidence type="ECO:0000256" key="1">
    <source>
        <dbReference type="ARBA" id="ARBA00004245"/>
    </source>
</evidence>
<evidence type="ECO:0000256" key="2">
    <source>
        <dbReference type="ARBA" id="ARBA00010729"/>
    </source>
</evidence>
<dbReference type="Pfam" id="PF03271">
    <property type="entry name" value="EB1"/>
    <property type="match status" value="1"/>
</dbReference>
<evidence type="ECO:0000313" key="14">
    <source>
        <dbReference type="Proteomes" id="UP000696485"/>
    </source>
</evidence>
<keyword evidence="4" id="KW-0132">Cell division</keyword>
<evidence type="ECO:0000256" key="9">
    <source>
        <dbReference type="PROSITE-ProRule" id="PRU00576"/>
    </source>
</evidence>
<dbReference type="AlphaFoldDB" id="A0A9P5SPC8"/>
<comment type="similarity">
    <text evidence="2">Belongs to the MAPRE family.</text>
</comment>
<sequence>MSESRADLIAWVNDLLSLSYTKIEQLGTGAAYVQIMDSIYRDLPMSRVKFGTKHEYEYLGNYKVLQNCFTARKIDKAIPIEKLMKCKMQDNLEFLQWLKRYWDLNWPGEVYDAAARRGGKGDVANISTNRSVNVNTPVKRGVNNGAPRSSIGRGSTNQLLAGNTSHRGSSPDHSVVLSLQKELQEERNTVAALEKERDFYFGKLRDIEVFIQQDLEQSPEAGESQLLKEIQAVLYSTEDGFEVPQDDHVAVEEEYPDETF</sequence>
<dbReference type="InterPro" id="IPR001715">
    <property type="entry name" value="CH_dom"/>
</dbReference>
<keyword evidence="8" id="KW-0131">Cell cycle</keyword>
<dbReference type="PROSITE" id="PS51230">
    <property type="entry name" value="EB1_C"/>
    <property type="match status" value="1"/>
</dbReference>
<dbReference type="InterPro" id="IPR004953">
    <property type="entry name" value="EB1_C"/>
</dbReference>
<feature type="region of interest" description="Disordered" evidence="10">
    <location>
        <begin position="134"/>
        <end position="172"/>
    </location>
</feature>
<dbReference type="PANTHER" id="PTHR10623">
    <property type="entry name" value="MICROTUBULE-ASSOCIATED PROTEIN RP/EB FAMILY MEMBER"/>
    <property type="match status" value="1"/>
</dbReference>
<evidence type="ECO:0000256" key="10">
    <source>
        <dbReference type="SAM" id="MobiDB-lite"/>
    </source>
</evidence>
<evidence type="ECO:0000256" key="3">
    <source>
        <dbReference type="ARBA" id="ARBA00022490"/>
    </source>
</evidence>
<dbReference type="Gene3D" id="1.10.418.10">
    <property type="entry name" value="Calponin-like domain"/>
    <property type="match status" value="1"/>
</dbReference>
<evidence type="ECO:0000256" key="6">
    <source>
        <dbReference type="ARBA" id="ARBA00022776"/>
    </source>
</evidence>
<name>A0A9P5SPC8_9FUNG</name>
<dbReference type="GO" id="GO:0030473">
    <property type="term" value="P:nuclear migration along microtubule"/>
    <property type="evidence" value="ECO:0007669"/>
    <property type="project" value="UniProtKB-ARBA"/>
</dbReference>
<evidence type="ECO:0000256" key="4">
    <source>
        <dbReference type="ARBA" id="ARBA00022618"/>
    </source>
</evidence>
<dbReference type="SUPFAM" id="SSF140612">
    <property type="entry name" value="EB1 dimerisation domain-like"/>
    <property type="match status" value="1"/>
</dbReference>
<evidence type="ECO:0000256" key="8">
    <source>
        <dbReference type="ARBA" id="ARBA00023306"/>
    </source>
</evidence>
<feature type="domain" description="EB1 C-terminal" evidence="12">
    <location>
        <begin position="168"/>
        <end position="243"/>
    </location>
</feature>
<dbReference type="InterPro" id="IPR036133">
    <property type="entry name" value="EB1_C_sf"/>
</dbReference>
<keyword evidence="14" id="KW-1185">Reference proteome</keyword>
<protein>
    <submittedName>
        <fullName evidence="13">Uncharacterized protein</fullName>
    </submittedName>
</protein>
<evidence type="ECO:0000259" key="11">
    <source>
        <dbReference type="PROSITE" id="PS50021"/>
    </source>
</evidence>
<evidence type="ECO:0000259" key="12">
    <source>
        <dbReference type="PROSITE" id="PS51230"/>
    </source>
</evidence>
<evidence type="ECO:0000313" key="13">
    <source>
        <dbReference type="EMBL" id="KAF9331975.1"/>
    </source>
</evidence>
<dbReference type="Gene3D" id="1.20.5.1430">
    <property type="match status" value="1"/>
</dbReference>
<evidence type="ECO:0000256" key="7">
    <source>
        <dbReference type="ARBA" id="ARBA00023212"/>
    </source>
</evidence>
<comment type="subcellular location">
    <subcellularLocation>
        <location evidence="1">Cytoplasm</location>
        <location evidence="1">Cytoskeleton</location>
    </subcellularLocation>
</comment>
<gene>
    <name evidence="13" type="ORF">BG006_005180</name>
</gene>
<dbReference type="InterPro" id="IPR027328">
    <property type="entry name" value="MAPRE"/>
</dbReference>
<dbReference type="Proteomes" id="UP000696485">
    <property type="component" value="Unassembled WGS sequence"/>
</dbReference>
<dbReference type="InterPro" id="IPR036872">
    <property type="entry name" value="CH_dom_sf"/>
</dbReference>
<dbReference type="GO" id="GO:0072686">
    <property type="term" value="C:mitotic spindle"/>
    <property type="evidence" value="ECO:0007669"/>
    <property type="project" value="UniProtKB-ARBA"/>
</dbReference>
<dbReference type="GO" id="GO:0051010">
    <property type="term" value="F:microtubule plus-end binding"/>
    <property type="evidence" value="ECO:0007669"/>
    <property type="project" value="UniProtKB-ARBA"/>
</dbReference>
<dbReference type="SUPFAM" id="SSF47576">
    <property type="entry name" value="Calponin-homology domain, CH-domain"/>
    <property type="match status" value="1"/>
</dbReference>
<dbReference type="FunFam" id="1.20.5.1430:FF:000005">
    <property type="entry name" value="Eb1, isoform E"/>
    <property type="match status" value="1"/>
</dbReference>
<dbReference type="EMBL" id="JAAAUY010000290">
    <property type="protein sequence ID" value="KAF9331975.1"/>
    <property type="molecule type" value="Genomic_DNA"/>
</dbReference>
<comment type="caution">
    <text evidence="13">The sequence shown here is derived from an EMBL/GenBank/DDBJ whole genome shotgun (WGS) entry which is preliminary data.</text>
</comment>
<keyword evidence="3" id="KW-0963">Cytoplasm</keyword>
<dbReference type="FunFam" id="1.10.418.10:FF:000028">
    <property type="entry name" value="RP/EB family microtubule-associated protein"/>
    <property type="match status" value="1"/>
</dbReference>
<dbReference type="GO" id="GO:0051301">
    <property type="term" value="P:cell division"/>
    <property type="evidence" value="ECO:0007669"/>
    <property type="project" value="UniProtKB-KW"/>
</dbReference>
<keyword evidence="5 9" id="KW-0493">Microtubule</keyword>
<dbReference type="GO" id="GO:0035372">
    <property type="term" value="P:protein localization to microtubule"/>
    <property type="evidence" value="ECO:0007669"/>
    <property type="project" value="UniProtKB-ARBA"/>
</dbReference>
<reference evidence="13" key="1">
    <citation type="journal article" date="2020" name="Fungal Divers.">
        <title>Resolving the Mortierellaceae phylogeny through synthesis of multi-gene phylogenetics and phylogenomics.</title>
        <authorList>
            <person name="Vandepol N."/>
            <person name="Liber J."/>
            <person name="Desiro A."/>
            <person name="Na H."/>
            <person name="Kennedy M."/>
            <person name="Barry K."/>
            <person name="Grigoriev I.V."/>
            <person name="Miller A.N."/>
            <person name="O'Donnell K."/>
            <person name="Stajich J.E."/>
            <person name="Bonito G."/>
        </authorList>
    </citation>
    <scope>NUCLEOTIDE SEQUENCE</scope>
    <source>
        <strain evidence="13">NVP1</strain>
    </source>
</reference>
<keyword evidence="7" id="KW-0206">Cytoskeleton</keyword>
<feature type="compositionally biased region" description="Polar residues" evidence="10">
    <location>
        <begin position="152"/>
        <end position="172"/>
    </location>
</feature>
<dbReference type="PROSITE" id="PS50021">
    <property type="entry name" value="CH"/>
    <property type="match status" value="1"/>
</dbReference>
<feature type="domain" description="Calponin-homology (CH)" evidence="11">
    <location>
        <begin position="2"/>
        <end position="103"/>
    </location>
</feature>
<proteinExistence type="inferred from homology"/>
<evidence type="ECO:0000256" key="5">
    <source>
        <dbReference type="ARBA" id="ARBA00022701"/>
    </source>
</evidence>
<dbReference type="GO" id="GO:0035371">
    <property type="term" value="C:microtubule plus-end"/>
    <property type="evidence" value="ECO:0007669"/>
    <property type="project" value="UniProtKB-ARBA"/>
</dbReference>